<accession>A0ABU6X665</accession>
<protein>
    <submittedName>
        <fullName evidence="1">Uncharacterized protein</fullName>
    </submittedName>
</protein>
<keyword evidence="2" id="KW-1185">Reference proteome</keyword>
<sequence>MASSCYEWHIATPYCYHHRRRTTSPPPQNLDTSLAFALLCASKIASASLNGYHFVTSPRPIAPSVSLKGGGVVAVEMMAATKVAMCHSYKVAMALSNMKEKQ</sequence>
<dbReference type="EMBL" id="JASCZI010211463">
    <property type="protein sequence ID" value="MED6192108.1"/>
    <property type="molecule type" value="Genomic_DNA"/>
</dbReference>
<organism evidence="1 2">
    <name type="scientific">Stylosanthes scabra</name>
    <dbReference type="NCBI Taxonomy" id="79078"/>
    <lineage>
        <taxon>Eukaryota</taxon>
        <taxon>Viridiplantae</taxon>
        <taxon>Streptophyta</taxon>
        <taxon>Embryophyta</taxon>
        <taxon>Tracheophyta</taxon>
        <taxon>Spermatophyta</taxon>
        <taxon>Magnoliopsida</taxon>
        <taxon>eudicotyledons</taxon>
        <taxon>Gunneridae</taxon>
        <taxon>Pentapetalae</taxon>
        <taxon>rosids</taxon>
        <taxon>fabids</taxon>
        <taxon>Fabales</taxon>
        <taxon>Fabaceae</taxon>
        <taxon>Papilionoideae</taxon>
        <taxon>50 kb inversion clade</taxon>
        <taxon>dalbergioids sensu lato</taxon>
        <taxon>Dalbergieae</taxon>
        <taxon>Pterocarpus clade</taxon>
        <taxon>Stylosanthes</taxon>
    </lineage>
</organism>
<reference evidence="1 2" key="1">
    <citation type="journal article" date="2023" name="Plants (Basel)">
        <title>Bridging the Gap: Combining Genomics and Transcriptomics Approaches to Understand Stylosanthes scabra, an Orphan Legume from the Brazilian Caatinga.</title>
        <authorList>
            <person name="Ferreira-Neto J.R.C."/>
            <person name="da Silva M.D."/>
            <person name="Binneck E."/>
            <person name="de Melo N.F."/>
            <person name="da Silva R.H."/>
            <person name="de Melo A.L.T.M."/>
            <person name="Pandolfi V."/>
            <person name="Bustamante F.O."/>
            <person name="Brasileiro-Vidal A.C."/>
            <person name="Benko-Iseppon A.M."/>
        </authorList>
    </citation>
    <scope>NUCLEOTIDE SEQUENCE [LARGE SCALE GENOMIC DNA]</scope>
    <source>
        <tissue evidence="1">Leaves</tissue>
    </source>
</reference>
<comment type="caution">
    <text evidence="1">The sequence shown here is derived from an EMBL/GenBank/DDBJ whole genome shotgun (WGS) entry which is preliminary data.</text>
</comment>
<evidence type="ECO:0000313" key="2">
    <source>
        <dbReference type="Proteomes" id="UP001341840"/>
    </source>
</evidence>
<gene>
    <name evidence="1" type="ORF">PIB30_006934</name>
</gene>
<name>A0ABU6X665_9FABA</name>
<proteinExistence type="predicted"/>
<dbReference type="Proteomes" id="UP001341840">
    <property type="component" value="Unassembled WGS sequence"/>
</dbReference>
<evidence type="ECO:0000313" key="1">
    <source>
        <dbReference type="EMBL" id="MED6192108.1"/>
    </source>
</evidence>